<protein>
    <submittedName>
        <fullName evidence="2">Uncharacterized protein</fullName>
    </submittedName>
</protein>
<name>X6MDJ8_RETFI</name>
<accession>X6MDJ8</accession>
<organism evidence="2 3">
    <name type="scientific">Reticulomyxa filosa</name>
    <dbReference type="NCBI Taxonomy" id="46433"/>
    <lineage>
        <taxon>Eukaryota</taxon>
        <taxon>Sar</taxon>
        <taxon>Rhizaria</taxon>
        <taxon>Retaria</taxon>
        <taxon>Foraminifera</taxon>
        <taxon>Monothalamids</taxon>
        <taxon>Reticulomyxidae</taxon>
        <taxon>Reticulomyxa</taxon>
    </lineage>
</organism>
<evidence type="ECO:0000313" key="3">
    <source>
        <dbReference type="Proteomes" id="UP000023152"/>
    </source>
</evidence>
<gene>
    <name evidence="2" type="ORF">RFI_25284</name>
</gene>
<sequence length="285" mass="33317">MQVNVVRKKILKNLIFHNYQKLKNSLQQYLVNVPTIATYFFFCCSRLNCCFGRVKPKIKEKGLSMLSCLFMFVVEFFFGDVPHCKTKCALFPNEGHVKNDQIFKGSITKKKCFKHINEFVGLFCFVLFSHVLKNNFFYTPFWYTRAKFLKLSGNRISKIPEECVLITAQFKKKKKKWTSAKWGKKKKKKKKINCNSKFIFPHSYLELTTSAMDENSAADNHRASNKSGHYSERKSRKRNEVNDSASRGDGDPLFRIEPSCLHNTEQRNRTIEANKHYGDSHFQSI</sequence>
<comment type="caution">
    <text evidence="2">The sequence shown here is derived from an EMBL/GenBank/DDBJ whole genome shotgun (WGS) entry which is preliminary data.</text>
</comment>
<keyword evidence="3" id="KW-1185">Reference proteome</keyword>
<reference evidence="2 3" key="1">
    <citation type="journal article" date="2013" name="Curr. Biol.">
        <title>The Genome of the Foraminiferan Reticulomyxa filosa.</title>
        <authorList>
            <person name="Glockner G."/>
            <person name="Hulsmann N."/>
            <person name="Schleicher M."/>
            <person name="Noegel A.A."/>
            <person name="Eichinger L."/>
            <person name="Gallinger C."/>
            <person name="Pawlowski J."/>
            <person name="Sierra R."/>
            <person name="Euteneuer U."/>
            <person name="Pillet L."/>
            <person name="Moustafa A."/>
            <person name="Platzer M."/>
            <person name="Groth M."/>
            <person name="Szafranski K."/>
            <person name="Schliwa M."/>
        </authorList>
    </citation>
    <scope>NUCLEOTIDE SEQUENCE [LARGE SCALE GENOMIC DNA]</scope>
</reference>
<feature type="non-terminal residue" evidence="2">
    <location>
        <position position="285"/>
    </location>
</feature>
<feature type="compositionally biased region" description="Basic and acidic residues" evidence="1">
    <location>
        <begin position="229"/>
        <end position="254"/>
    </location>
</feature>
<feature type="region of interest" description="Disordered" evidence="1">
    <location>
        <begin position="216"/>
        <end position="257"/>
    </location>
</feature>
<dbReference type="AlphaFoldDB" id="X6MDJ8"/>
<evidence type="ECO:0000256" key="1">
    <source>
        <dbReference type="SAM" id="MobiDB-lite"/>
    </source>
</evidence>
<dbReference type="Proteomes" id="UP000023152">
    <property type="component" value="Unassembled WGS sequence"/>
</dbReference>
<dbReference type="EMBL" id="ASPP01021735">
    <property type="protein sequence ID" value="ETO12093.1"/>
    <property type="molecule type" value="Genomic_DNA"/>
</dbReference>
<proteinExistence type="predicted"/>
<evidence type="ECO:0000313" key="2">
    <source>
        <dbReference type="EMBL" id="ETO12093.1"/>
    </source>
</evidence>